<accession>A0A6G1LMF7</accession>
<protein>
    <submittedName>
        <fullName evidence="1">Uncharacterized protein</fullName>
    </submittedName>
</protein>
<dbReference type="InterPro" id="IPR012386">
    <property type="entry name" value="Cyclic-nucl_3Pdiesterase"/>
</dbReference>
<organism evidence="1 2">
    <name type="scientific">Teratosphaeria nubilosa</name>
    <dbReference type="NCBI Taxonomy" id="161662"/>
    <lineage>
        <taxon>Eukaryota</taxon>
        <taxon>Fungi</taxon>
        <taxon>Dikarya</taxon>
        <taxon>Ascomycota</taxon>
        <taxon>Pezizomycotina</taxon>
        <taxon>Dothideomycetes</taxon>
        <taxon>Dothideomycetidae</taxon>
        <taxon>Mycosphaerellales</taxon>
        <taxon>Teratosphaeriaceae</taxon>
        <taxon>Teratosphaeria</taxon>
    </lineage>
</organism>
<proteinExistence type="predicted"/>
<dbReference type="Pfam" id="PF07823">
    <property type="entry name" value="CPDase"/>
    <property type="match status" value="1"/>
</dbReference>
<dbReference type="SUPFAM" id="SSF55144">
    <property type="entry name" value="LigT-like"/>
    <property type="match status" value="1"/>
</dbReference>
<evidence type="ECO:0000313" key="2">
    <source>
        <dbReference type="Proteomes" id="UP000799436"/>
    </source>
</evidence>
<dbReference type="InterPro" id="IPR009097">
    <property type="entry name" value="Cyclic_Pdiesterase"/>
</dbReference>
<name>A0A6G1LMF7_9PEZI</name>
<dbReference type="AlphaFoldDB" id="A0A6G1LMF7"/>
<feature type="non-terminal residue" evidence="1">
    <location>
        <position position="1"/>
    </location>
</feature>
<dbReference type="EMBL" id="ML995809">
    <property type="protein sequence ID" value="KAF2774087.1"/>
    <property type="molecule type" value="Genomic_DNA"/>
</dbReference>
<dbReference type="Proteomes" id="UP000799436">
    <property type="component" value="Unassembled WGS sequence"/>
</dbReference>
<keyword evidence="2" id="KW-1185">Reference proteome</keyword>
<sequence>LSLWLVPPKNTPFTKTTQDLIPTNLLPADPPQAWLDALHLPPAFQKERNEVVLELDALHAADEFYRKLHVAVSPDANLRKLAAVVRAQVVPATSEEEARSWVEREFRPHLSLFDGEVERRVVKGRLAWVEMRMGFALGEMFACCGGALAFGGEMVLVDTRGDVAGWEGAVVARRETEWVCWRASRKLMQGGGIVCS</sequence>
<gene>
    <name evidence="1" type="ORF">EJ03DRAFT_264026</name>
</gene>
<dbReference type="OrthoDB" id="514292at2759"/>
<evidence type="ECO:0000313" key="1">
    <source>
        <dbReference type="EMBL" id="KAF2774087.1"/>
    </source>
</evidence>
<dbReference type="Gene3D" id="3.90.1140.10">
    <property type="entry name" value="Cyclic phosphodiesterase"/>
    <property type="match status" value="1"/>
</dbReference>
<dbReference type="GO" id="GO:0004112">
    <property type="term" value="F:cyclic-nucleotide phosphodiesterase activity"/>
    <property type="evidence" value="ECO:0007669"/>
    <property type="project" value="InterPro"/>
</dbReference>
<reference evidence="1" key="1">
    <citation type="journal article" date="2020" name="Stud. Mycol.">
        <title>101 Dothideomycetes genomes: a test case for predicting lifestyles and emergence of pathogens.</title>
        <authorList>
            <person name="Haridas S."/>
            <person name="Albert R."/>
            <person name="Binder M."/>
            <person name="Bloem J."/>
            <person name="Labutti K."/>
            <person name="Salamov A."/>
            <person name="Andreopoulos B."/>
            <person name="Baker S."/>
            <person name="Barry K."/>
            <person name="Bills G."/>
            <person name="Bluhm B."/>
            <person name="Cannon C."/>
            <person name="Castanera R."/>
            <person name="Culley D."/>
            <person name="Daum C."/>
            <person name="Ezra D."/>
            <person name="Gonzalez J."/>
            <person name="Henrissat B."/>
            <person name="Kuo A."/>
            <person name="Liang C."/>
            <person name="Lipzen A."/>
            <person name="Lutzoni F."/>
            <person name="Magnuson J."/>
            <person name="Mondo S."/>
            <person name="Nolan M."/>
            <person name="Ohm R."/>
            <person name="Pangilinan J."/>
            <person name="Park H.-J."/>
            <person name="Ramirez L."/>
            <person name="Alfaro M."/>
            <person name="Sun H."/>
            <person name="Tritt A."/>
            <person name="Yoshinaga Y."/>
            <person name="Zwiers L.-H."/>
            <person name="Turgeon B."/>
            <person name="Goodwin S."/>
            <person name="Spatafora J."/>
            <person name="Crous P."/>
            <person name="Grigoriev I."/>
        </authorList>
    </citation>
    <scope>NUCLEOTIDE SEQUENCE</scope>
    <source>
        <strain evidence="1">CBS 116005</strain>
    </source>
</reference>